<accession>A0A182SQ85</accession>
<dbReference type="Gene3D" id="3.40.525.10">
    <property type="entry name" value="CRAL-TRIO lipid binding domain"/>
    <property type="match status" value="1"/>
</dbReference>
<dbReference type="PANTHER" id="PTHR45808:SF2">
    <property type="entry name" value="RHO GTPASE-ACTIVATING PROTEIN 68F"/>
    <property type="match status" value="1"/>
</dbReference>
<name>A0A182SQ85_9DIPT</name>
<dbReference type="InterPro" id="IPR001251">
    <property type="entry name" value="CRAL-TRIO_dom"/>
</dbReference>
<dbReference type="GO" id="GO:2001136">
    <property type="term" value="P:negative regulation of endocytic recycling"/>
    <property type="evidence" value="ECO:0007669"/>
    <property type="project" value="TreeGrafter"/>
</dbReference>
<dbReference type="SUPFAM" id="SSF52087">
    <property type="entry name" value="CRAL/TRIO domain"/>
    <property type="match status" value="1"/>
</dbReference>
<dbReference type="SUPFAM" id="SSF48350">
    <property type="entry name" value="GTPase activation domain, GAP"/>
    <property type="match status" value="1"/>
</dbReference>
<reference evidence="2" key="2">
    <citation type="submission" date="2020-05" db="UniProtKB">
        <authorList>
            <consortium name="EnsemblMetazoa"/>
        </authorList>
    </citation>
    <scope>IDENTIFICATION</scope>
    <source>
        <strain evidence="2">maculatus3</strain>
    </source>
</reference>
<protein>
    <recommendedName>
        <fullName evidence="1">Rho-GAP domain-containing protein</fullName>
    </recommendedName>
</protein>
<dbReference type="InterPro" id="IPR036865">
    <property type="entry name" value="CRAL-TRIO_dom_sf"/>
</dbReference>
<sequence length="205" mass="23724">MWFRCYSFIIKSMEEFVQNDYIIAYFHQGMKDNSKPALQFLWNSYKELDRSFKKNLKKLYVVREWCTASLRLAAVCDKFKSKLIYTSSLDELKQSLGLNTLKVPDPVREFDEKINNGTRYTLRGSKSSLKSSRSLENLPKSAQFGVSLRFIIENSACLNCIPPIVRKCVDHLSLPDVVETEGIFRRSGNYARIKELRAKINAGEE</sequence>
<proteinExistence type="predicted"/>
<dbReference type="GO" id="GO:0005096">
    <property type="term" value="F:GTPase activator activity"/>
    <property type="evidence" value="ECO:0007669"/>
    <property type="project" value="TreeGrafter"/>
</dbReference>
<dbReference type="Proteomes" id="UP000075901">
    <property type="component" value="Unassembled WGS sequence"/>
</dbReference>
<evidence type="ECO:0000259" key="1">
    <source>
        <dbReference type="PROSITE" id="PS50238"/>
    </source>
</evidence>
<dbReference type="InterPro" id="IPR000198">
    <property type="entry name" value="RhoGAP_dom"/>
</dbReference>
<dbReference type="PANTHER" id="PTHR45808">
    <property type="entry name" value="RHO GTPASE-ACTIVATING PROTEIN 68F"/>
    <property type="match status" value="1"/>
</dbReference>
<keyword evidence="3" id="KW-1185">Reference proteome</keyword>
<evidence type="ECO:0000313" key="2">
    <source>
        <dbReference type="EnsemblMetazoa" id="AMAM011240-PA"/>
    </source>
</evidence>
<dbReference type="GO" id="GO:0005737">
    <property type="term" value="C:cytoplasm"/>
    <property type="evidence" value="ECO:0007669"/>
    <property type="project" value="TreeGrafter"/>
</dbReference>
<dbReference type="Pfam" id="PF13716">
    <property type="entry name" value="CRAL_TRIO_2"/>
    <property type="match status" value="1"/>
</dbReference>
<evidence type="ECO:0000313" key="3">
    <source>
        <dbReference type="Proteomes" id="UP000075901"/>
    </source>
</evidence>
<feature type="domain" description="Rho-GAP" evidence="1">
    <location>
        <begin position="146"/>
        <end position="205"/>
    </location>
</feature>
<dbReference type="PROSITE" id="PS50238">
    <property type="entry name" value="RHOGAP"/>
    <property type="match status" value="1"/>
</dbReference>
<dbReference type="EnsemblMetazoa" id="AMAM011240-RA">
    <property type="protein sequence ID" value="AMAM011240-PA"/>
    <property type="gene ID" value="AMAM011240"/>
</dbReference>
<dbReference type="InterPro" id="IPR008936">
    <property type="entry name" value="Rho_GTPase_activation_prot"/>
</dbReference>
<dbReference type="VEuPathDB" id="VectorBase:AMAM011240"/>
<dbReference type="Gene3D" id="1.10.555.10">
    <property type="entry name" value="Rho GTPase activation protein"/>
    <property type="match status" value="1"/>
</dbReference>
<dbReference type="Pfam" id="PF00620">
    <property type="entry name" value="RhoGAP"/>
    <property type="match status" value="1"/>
</dbReference>
<reference evidence="3" key="1">
    <citation type="submission" date="2013-09" db="EMBL/GenBank/DDBJ databases">
        <title>The Genome Sequence of Anopheles maculatus species B.</title>
        <authorList>
            <consortium name="The Broad Institute Genomics Platform"/>
            <person name="Neafsey D.E."/>
            <person name="Besansky N."/>
            <person name="Howell P."/>
            <person name="Walton C."/>
            <person name="Young S.K."/>
            <person name="Zeng Q."/>
            <person name="Gargeya S."/>
            <person name="Fitzgerald M."/>
            <person name="Haas B."/>
            <person name="Abouelleil A."/>
            <person name="Allen A.W."/>
            <person name="Alvarado L."/>
            <person name="Arachchi H.M."/>
            <person name="Berlin A.M."/>
            <person name="Chapman S.B."/>
            <person name="Gainer-Dewar J."/>
            <person name="Goldberg J."/>
            <person name="Griggs A."/>
            <person name="Gujja S."/>
            <person name="Hansen M."/>
            <person name="Howarth C."/>
            <person name="Imamovic A."/>
            <person name="Ireland A."/>
            <person name="Larimer J."/>
            <person name="McCowan C."/>
            <person name="Murphy C."/>
            <person name="Pearson M."/>
            <person name="Poon T.W."/>
            <person name="Priest M."/>
            <person name="Roberts A."/>
            <person name="Saif S."/>
            <person name="Shea T."/>
            <person name="Sisk P."/>
            <person name="Sykes S."/>
            <person name="Wortman J."/>
            <person name="Nusbaum C."/>
            <person name="Birren B."/>
        </authorList>
    </citation>
    <scope>NUCLEOTIDE SEQUENCE [LARGE SCALE GENOMIC DNA]</scope>
    <source>
        <strain evidence="3">maculatus3</strain>
    </source>
</reference>
<organism evidence="2 3">
    <name type="scientific">Anopheles maculatus</name>
    <dbReference type="NCBI Taxonomy" id="74869"/>
    <lineage>
        <taxon>Eukaryota</taxon>
        <taxon>Metazoa</taxon>
        <taxon>Ecdysozoa</taxon>
        <taxon>Arthropoda</taxon>
        <taxon>Hexapoda</taxon>
        <taxon>Insecta</taxon>
        <taxon>Pterygota</taxon>
        <taxon>Neoptera</taxon>
        <taxon>Endopterygota</taxon>
        <taxon>Diptera</taxon>
        <taxon>Nematocera</taxon>
        <taxon>Culicoidea</taxon>
        <taxon>Culicidae</taxon>
        <taxon>Anophelinae</taxon>
        <taxon>Anopheles</taxon>
        <taxon>Anopheles maculatus group</taxon>
    </lineage>
</organism>
<dbReference type="GO" id="GO:0007264">
    <property type="term" value="P:small GTPase-mediated signal transduction"/>
    <property type="evidence" value="ECO:0007669"/>
    <property type="project" value="TreeGrafter"/>
</dbReference>
<dbReference type="AlphaFoldDB" id="A0A182SQ85"/>